<evidence type="ECO:0000313" key="3">
    <source>
        <dbReference type="Proteomes" id="UP000245697"/>
    </source>
</evidence>
<feature type="signal peptide" evidence="1">
    <location>
        <begin position="1"/>
        <end position="22"/>
    </location>
</feature>
<name>A0A316FV64_9ACTN</name>
<reference evidence="2 3" key="1">
    <citation type="submission" date="2018-05" db="EMBL/GenBank/DDBJ databases">
        <title>Genomic Encyclopedia of Archaeal and Bacterial Type Strains, Phase II (KMG-II): from individual species to whole genera.</title>
        <authorList>
            <person name="Goeker M."/>
        </authorList>
    </citation>
    <scope>NUCLEOTIDE SEQUENCE [LARGE SCALE GENOMIC DNA]</scope>
    <source>
        <strain evidence="2 3">DSM 45184</strain>
    </source>
</reference>
<keyword evidence="3" id="KW-1185">Reference proteome</keyword>
<dbReference type="OrthoDB" id="3297421at2"/>
<evidence type="ECO:0000313" key="2">
    <source>
        <dbReference type="EMBL" id="PWK52202.1"/>
    </source>
</evidence>
<dbReference type="EMBL" id="QGGR01000001">
    <property type="protein sequence ID" value="PWK52202.1"/>
    <property type="molecule type" value="Genomic_DNA"/>
</dbReference>
<feature type="chain" id="PRO_5038753282" description="PknH-like protein" evidence="1">
    <location>
        <begin position="23"/>
        <end position="228"/>
    </location>
</feature>
<accession>A0A316FV64</accession>
<keyword evidence="1" id="KW-0732">Signal</keyword>
<gene>
    <name evidence="2" type="ORF">BC793_101211</name>
</gene>
<evidence type="ECO:0000256" key="1">
    <source>
        <dbReference type="SAM" id="SignalP"/>
    </source>
</evidence>
<organism evidence="2 3">
    <name type="scientific">Actinoplanes xinjiangensis</name>
    <dbReference type="NCBI Taxonomy" id="512350"/>
    <lineage>
        <taxon>Bacteria</taxon>
        <taxon>Bacillati</taxon>
        <taxon>Actinomycetota</taxon>
        <taxon>Actinomycetes</taxon>
        <taxon>Micromonosporales</taxon>
        <taxon>Micromonosporaceae</taxon>
        <taxon>Actinoplanes</taxon>
    </lineage>
</organism>
<evidence type="ECO:0008006" key="4">
    <source>
        <dbReference type="Google" id="ProtNLM"/>
    </source>
</evidence>
<dbReference type="AlphaFoldDB" id="A0A316FV64"/>
<protein>
    <recommendedName>
        <fullName evidence="4">PknH-like protein</fullName>
    </recommendedName>
</protein>
<sequence length="228" mass="22703">MITLTAAVTLATVLALPSAGLAVPPGATAVRPGGAGVLPPPPDDPAGARLTAALLPAGEVPAGFAPQADTTDDLFARIPAEIAACGNGARVPAGTVYREYVRGPGDEELLVETLAEPGADAARAAVAKLAGLLPGCSSFTRAAGELPMDMGFALSPYPLAPKIGDASAAVSFVMTVPTMKLTVKGRLLAAAAGKAYVTVLLMSETDLKVADLEAAARKAVARLAPAGR</sequence>
<dbReference type="RefSeq" id="WP_158319175.1">
    <property type="nucleotide sequence ID" value="NZ_BONA01000020.1"/>
</dbReference>
<comment type="caution">
    <text evidence="2">The sequence shown here is derived from an EMBL/GenBank/DDBJ whole genome shotgun (WGS) entry which is preliminary data.</text>
</comment>
<dbReference type="Proteomes" id="UP000245697">
    <property type="component" value="Unassembled WGS sequence"/>
</dbReference>
<proteinExistence type="predicted"/>